<organism evidence="1 2">
    <name type="scientific">Rhizobium ruizarguesonis</name>
    <dbReference type="NCBI Taxonomy" id="2081791"/>
    <lineage>
        <taxon>Bacteria</taxon>
        <taxon>Pseudomonadati</taxon>
        <taxon>Pseudomonadota</taxon>
        <taxon>Alphaproteobacteria</taxon>
        <taxon>Hyphomicrobiales</taxon>
        <taxon>Rhizobiaceae</taxon>
        <taxon>Rhizobium/Agrobacterium group</taxon>
        <taxon>Rhizobium</taxon>
    </lineage>
</organism>
<dbReference type="AlphaFoldDB" id="A0AB38I4R9"/>
<evidence type="ECO:0000313" key="2">
    <source>
        <dbReference type="Proteomes" id="UP000294215"/>
    </source>
</evidence>
<dbReference type="RefSeq" id="WP_130774574.1">
    <property type="nucleotide sequence ID" value="NZ_SIMR01000001.1"/>
</dbReference>
<protein>
    <submittedName>
        <fullName evidence="1">Uncharacterized protein</fullName>
    </submittedName>
</protein>
<reference evidence="1 2" key="1">
    <citation type="submission" date="2019-02" db="EMBL/GenBank/DDBJ databases">
        <title>The genomic architecture of introgression among sibling species of bacteria.</title>
        <authorList>
            <person name="Cavassim M.I.A."/>
            <person name="Moeskjaer S."/>
            <person name="Moslemi C."/>
            <person name="Fields B."/>
            <person name="Bachmann A."/>
            <person name="Vilhjalmsson B."/>
            <person name="Schierup M.H."/>
            <person name="Young J.P.W."/>
            <person name="Andersen S.U."/>
        </authorList>
    </citation>
    <scope>NUCLEOTIDE SEQUENCE [LARGE SCALE GENOMIC DNA]</scope>
    <source>
        <strain evidence="1 2">SM92</strain>
    </source>
</reference>
<accession>A0AB38I4R9</accession>
<dbReference type="EMBL" id="SIMR01000001">
    <property type="protein sequence ID" value="TBC15633.1"/>
    <property type="molecule type" value="Genomic_DNA"/>
</dbReference>
<sequence length="324" mass="37881">MSMRKRHFTTFDAIKSAEIPKYDMLFKNMLLTYNSSLLQVLGIQNETVAAIELPGFDGRKIDGIVEEGDDIHHLEFQTKPDLDMRWRLLEYYFKLIEHFADDDFVLERDVKQKLIYVGGRPGGTENLGNLRSPLRKDGLRFEYEFIDLRKIRIDFVKLENSDLPMDWVLRVLCDDLVQHHHWEAAARKLARHTTSRPRDAANLKASLLIAAALREIRRDKVRKLEDMLQINIENVPLLAEAYDDVREREANRTGYRFVLRAFEARRIKIPEKVDELLRACDENEHQELVPVVYRAKTFAPINELLETFARRYEVDPPSLSMNGG</sequence>
<gene>
    <name evidence="1" type="ORF">ELH40_12200</name>
</gene>
<comment type="caution">
    <text evidence="1">The sequence shown here is derived from an EMBL/GenBank/DDBJ whole genome shotgun (WGS) entry which is preliminary data.</text>
</comment>
<name>A0AB38I4R9_9HYPH</name>
<proteinExistence type="predicted"/>
<evidence type="ECO:0000313" key="1">
    <source>
        <dbReference type="EMBL" id="TBC15633.1"/>
    </source>
</evidence>
<dbReference type="Proteomes" id="UP000294215">
    <property type="component" value="Unassembled WGS sequence"/>
</dbReference>